<gene>
    <name evidence="1" type="ORF">CPB84DRAFT_1852154</name>
</gene>
<name>A0A9P5TGS3_GYMJU</name>
<comment type="caution">
    <text evidence="1">The sequence shown here is derived from an EMBL/GenBank/DDBJ whole genome shotgun (WGS) entry which is preliminary data.</text>
</comment>
<protein>
    <submittedName>
        <fullName evidence="1">Uncharacterized protein</fullName>
    </submittedName>
</protein>
<organism evidence="1 2">
    <name type="scientific">Gymnopilus junonius</name>
    <name type="common">Spectacular rustgill mushroom</name>
    <name type="synonym">Gymnopilus spectabilis subsp. junonius</name>
    <dbReference type="NCBI Taxonomy" id="109634"/>
    <lineage>
        <taxon>Eukaryota</taxon>
        <taxon>Fungi</taxon>
        <taxon>Dikarya</taxon>
        <taxon>Basidiomycota</taxon>
        <taxon>Agaricomycotina</taxon>
        <taxon>Agaricomycetes</taxon>
        <taxon>Agaricomycetidae</taxon>
        <taxon>Agaricales</taxon>
        <taxon>Agaricineae</taxon>
        <taxon>Hymenogastraceae</taxon>
        <taxon>Gymnopilus</taxon>
    </lineage>
</organism>
<dbReference type="EMBL" id="JADNYJ010000151">
    <property type="protein sequence ID" value="KAF8879198.1"/>
    <property type="molecule type" value="Genomic_DNA"/>
</dbReference>
<dbReference type="AlphaFoldDB" id="A0A9P5TGS3"/>
<keyword evidence="2" id="KW-1185">Reference proteome</keyword>
<evidence type="ECO:0000313" key="1">
    <source>
        <dbReference type="EMBL" id="KAF8879198.1"/>
    </source>
</evidence>
<dbReference type="Proteomes" id="UP000724874">
    <property type="component" value="Unassembled WGS sequence"/>
</dbReference>
<sequence>MNEILRREWCRERFNASGLGPLNERREVHRGLSGQSQYVSDHHSISILFRILFTQIDESSIFRVLILGNIGASFSGSMEKFSIENVWTPSQKRDIGSSDSDRRLAGMVCPRERASKVETECSKIASNASSCSVSYLAGGTRNIRFGQFQIYRGRTLAYYIRDPGLAAYNEICSPEKQGEPAWLHR</sequence>
<proteinExistence type="predicted"/>
<evidence type="ECO:0000313" key="2">
    <source>
        <dbReference type="Proteomes" id="UP000724874"/>
    </source>
</evidence>
<reference evidence="1" key="1">
    <citation type="submission" date="2020-11" db="EMBL/GenBank/DDBJ databases">
        <authorList>
            <consortium name="DOE Joint Genome Institute"/>
            <person name="Ahrendt S."/>
            <person name="Riley R."/>
            <person name="Andreopoulos W."/>
            <person name="LaButti K."/>
            <person name="Pangilinan J."/>
            <person name="Ruiz-duenas F.J."/>
            <person name="Barrasa J.M."/>
            <person name="Sanchez-Garcia M."/>
            <person name="Camarero S."/>
            <person name="Miyauchi S."/>
            <person name="Serrano A."/>
            <person name="Linde D."/>
            <person name="Babiker R."/>
            <person name="Drula E."/>
            <person name="Ayuso-Fernandez I."/>
            <person name="Pacheco R."/>
            <person name="Padilla G."/>
            <person name="Ferreira P."/>
            <person name="Barriuso J."/>
            <person name="Kellner H."/>
            <person name="Castanera R."/>
            <person name="Alfaro M."/>
            <person name="Ramirez L."/>
            <person name="Pisabarro A.G."/>
            <person name="Kuo A."/>
            <person name="Tritt A."/>
            <person name="Lipzen A."/>
            <person name="He G."/>
            <person name="Yan M."/>
            <person name="Ng V."/>
            <person name="Cullen D."/>
            <person name="Martin F."/>
            <person name="Rosso M.-N."/>
            <person name="Henrissat B."/>
            <person name="Hibbett D."/>
            <person name="Martinez A.T."/>
            <person name="Grigoriev I.V."/>
        </authorList>
    </citation>
    <scope>NUCLEOTIDE SEQUENCE</scope>
    <source>
        <strain evidence="1">AH 44721</strain>
    </source>
</reference>
<accession>A0A9P5TGS3</accession>